<dbReference type="PANTHER" id="PTHR39430">
    <property type="entry name" value="MEMBRANE-ASSOCIATED PROTEASE-RELATED"/>
    <property type="match status" value="1"/>
</dbReference>
<dbReference type="InterPro" id="IPR003675">
    <property type="entry name" value="Rce1/LyrA-like_dom"/>
</dbReference>
<evidence type="ECO:0000256" key="1">
    <source>
        <dbReference type="SAM" id="Phobius"/>
    </source>
</evidence>
<evidence type="ECO:0000313" key="4">
    <source>
        <dbReference type="Proteomes" id="UP000021369"/>
    </source>
</evidence>
<sequence>MTNEIKKERVWKKGRTVSAARLAKQRDNDLVSLTMGFMGSVVGGFMLNMFSAKIAMNMPVPLRAPLMFVLYWAIAVIPIIIIRQDKMRPDDLGLEKEGIIRQILIGVGLGLGTSLVLTGIPVLADFGEYVNSGKSYTEPWQFVYEFAYCILSVGAAEELVFRGFIYSKLKSLFGKEIYAAVGSSLLFGLFHIFRGNIAQIFVTAVIGFIFCTYRNKIKGCTLLSLMICHGVYDAMITIWALHG</sequence>
<dbReference type="EMBL" id="JEOB01000003">
    <property type="protein sequence ID" value="EXM38884.1"/>
    <property type="molecule type" value="Genomic_DNA"/>
</dbReference>
<keyword evidence="1" id="KW-1133">Transmembrane helix</keyword>
<feature type="transmembrane region" description="Helical" evidence="1">
    <location>
        <begin position="220"/>
        <end position="241"/>
    </location>
</feature>
<protein>
    <submittedName>
        <fullName evidence="3">Abortive infection protein</fullName>
    </submittedName>
</protein>
<feature type="domain" description="CAAX prenyl protease 2/Lysostaphin resistance protein A-like" evidence="2">
    <location>
        <begin position="140"/>
        <end position="235"/>
    </location>
</feature>
<name>A0A011UE32_RUMAL</name>
<dbReference type="OrthoDB" id="1819587at2"/>
<feature type="transmembrane region" description="Helical" evidence="1">
    <location>
        <begin position="196"/>
        <end position="213"/>
    </location>
</feature>
<comment type="caution">
    <text evidence="3">The sequence shown here is derived from an EMBL/GenBank/DDBJ whole genome shotgun (WGS) entry which is preliminary data.</text>
</comment>
<dbReference type="PANTHER" id="PTHR39430:SF1">
    <property type="entry name" value="PROTEASE"/>
    <property type="match status" value="1"/>
</dbReference>
<feature type="transmembrane region" description="Helical" evidence="1">
    <location>
        <begin position="62"/>
        <end position="82"/>
    </location>
</feature>
<dbReference type="Proteomes" id="UP000021369">
    <property type="component" value="Unassembled WGS sequence"/>
</dbReference>
<reference evidence="3 4" key="1">
    <citation type="submission" date="2013-06" db="EMBL/GenBank/DDBJ databases">
        <title>Rumen cellulosomics: divergent fiber-degrading strategies revealed by comparative genome-wide analysis of six Ruminococcal strains.</title>
        <authorList>
            <person name="Dassa B."/>
            <person name="Borovok I."/>
            <person name="Lamed R."/>
            <person name="Flint H."/>
            <person name="Yeoman C.J."/>
            <person name="White B."/>
            <person name="Bayer E.A."/>
        </authorList>
    </citation>
    <scope>NUCLEOTIDE SEQUENCE [LARGE SCALE GENOMIC DNA]</scope>
    <source>
        <strain evidence="3 4">SY3</strain>
    </source>
</reference>
<gene>
    <name evidence="3" type="ORF">RASY3_11140</name>
</gene>
<feature type="transmembrane region" description="Helical" evidence="1">
    <location>
        <begin position="30"/>
        <end position="50"/>
    </location>
</feature>
<organism evidence="3 4">
    <name type="scientific">Ruminococcus albus SY3</name>
    <dbReference type="NCBI Taxonomy" id="1341156"/>
    <lineage>
        <taxon>Bacteria</taxon>
        <taxon>Bacillati</taxon>
        <taxon>Bacillota</taxon>
        <taxon>Clostridia</taxon>
        <taxon>Eubacteriales</taxon>
        <taxon>Oscillospiraceae</taxon>
        <taxon>Ruminococcus</taxon>
    </lineage>
</organism>
<dbReference type="RefSeq" id="WP_037288174.1">
    <property type="nucleotide sequence ID" value="NZ_JEOB01000003.1"/>
</dbReference>
<proteinExistence type="predicted"/>
<evidence type="ECO:0000313" key="3">
    <source>
        <dbReference type="EMBL" id="EXM38884.1"/>
    </source>
</evidence>
<dbReference type="AlphaFoldDB" id="A0A011UE32"/>
<dbReference type="GO" id="GO:0004175">
    <property type="term" value="F:endopeptidase activity"/>
    <property type="evidence" value="ECO:0007669"/>
    <property type="project" value="UniProtKB-ARBA"/>
</dbReference>
<keyword evidence="4" id="KW-1185">Reference proteome</keyword>
<dbReference type="GO" id="GO:0080120">
    <property type="term" value="P:CAAX-box protein maturation"/>
    <property type="evidence" value="ECO:0007669"/>
    <property type="project" value="UniProtKB-ARBA"/>
</dbReference>
<dbReference type="Pfam" id="PF02517">
    <property type="entry name" value="Rce1-like"/>
    <property type="match status" value="1"/>
</dbReference>
<accession>A0A011UE32</accession>
<keyword evidence="1" id="KW-0812">Transmembrane</keyword>
<feature type="transmembrane region" description="Helical" evidence="1">
    <location>
        <begin position="103"/>
        <end position="122"/>
    </location>
</feature>
<dbReference type="PATRIC" id="fig|1341156.4.peg.2172"/>
<keyword evidence="1" id="KW-0472">Membrane</keyword>
<evidence type="ECO:0000259" key="2">
    <source>
        <dbReference type="Pfam" id="PF02517"/>
    </source>
</evidence>